<feature type="domain" description="POTRA" evidence="11">
    <location>
        <begin position="43"/>
        <end position="112"/>
    </location>
</feature>
<dbReference type="InterPro" id="IPR034746">
    <property type="entry name" value="POTRA"/>
</dbReference>
<sequence>MADTLPQPFDVRLMNVTAAVLFLGCVALVVAACGWWVVRNPAFALGSIVIEGDLAHNNEATLRDHVAQKLEGNFFTVDIAGTRAAFEQVPWVRRAAVRREFPNRLHVVLEEHVPVAFWGPDTGSAMVNDHGEVFDPKVADAEDDTLPRLGGPDGQAREVLAMERRLVPVVAPLEMPLEELLLSNRGSWRATLAGGAVVELGSGTPEEVETRLGRFVRTLKDVTAKYGRKSDALEAADLRHADGYALRLRGVTTVSAEVAARPKPVPRPRPAVPAAPRKPTAPEKNDI</sequence>
<dbReference type="GO" id="GO:0043093">
    <property type="term" value="P:FtsZ-dependent cytokinesis"/>
    <property type="evidence" value="ECO:0007669"/>
    <property type="project" value="UniProtKB-UniRule"/>
</dbReference>
<dbReference type="Proteomes" id="UP000247540">
    <property type="component" value="Unassembled WGS sequence"/>
</dbReference>
<gene>
    <name evidence="9" type="primary">ftsQ</name>
    <name evidence="12" type="ORF">DFQ15_10458</name>
</gene>
<keyword evidence="6 9" id="KW-1133">Transmembrane helix</keyword>
<comment type="similarity">
    <text evidence="9">Belongs to the FtsQ/DivIB family. FtsQ subfamily.</text>
</comment>
<dbReference type="InterPro" id="IPR013685">
    <property type="entry name" value="POTRA_FtsQ_type"/>
</dbReference>
<evidence type="ECO:0000256" key="5">
    <source>
        <dbReference type="ARBA" id="ARBA00022692"/>
    </source>
</evidence>
<dbReference type="InterPro" id="IPR005548">
    <property type="entry name" value="Cell_div_FtsQ/DivIB_C"/>
</dbReference>
<accession>A0A318SJ08</accession>
<feature type="region of interest" description="Disordered" evidence="10">
    <location>
        <begin position="258"/>
        <end position="287"/>
    </location>
</feature>
<evidence type="ECO:0000256" key="4">
    <source>
        <dbReference type="ARBA" id="ARBA00022618"/>
    </source>
</evidence>
<dbReference type="PANTHER" id="PTHR35851">
    <property type="entry name" value="CELL DIVISION PROTEIN FTSQ"/>
    <property type="match status" value="1"/>
</dbReference>
<keyword evidence="13" id="KW-1185">Reference proteome</keyword>
<reference evidence="12 13" key="1">
    <citation type="submission" date="2018-06" db="EMBL/GenBank/DDBJ databases">
        <title>Genomic Encyclopedia of Type Strains, Phase III (KMG-III): the genomes of soil and plant-associated and newly described type strains.</title>
        <authorList>
            <person name="Whitman W."/>
        </authorList>
    </citation>
    <scope>NUCLEOTIDE SEQUENCE [LARGE SCALE GENOMIC DNA]</scope>
    <source>
        <strain evidence="12 13">CECT 7646</strain>
    </source>
</reference>
<evidence type="ECO:0000256" key="6">
    <source>
        <dbReference type="ARBA" id="ARBA00022989"/>
    </source>
</evidence>
<dbReference type="InterPro" id="IPR045335">
    <property type="entry name" value="FtsQ_C_sf"/>
</dbReference>
<dbReference type="HAMAP" id="MF_00911">
    <property type="entry name" value="FtsQ_subfam"/>
    <property type="match status" value="1"/>
</dbReference>
<dbReference type="InterPro" id="IPR026579">
    <property type="entry name" value="FtsQ"/>
</dbReference>
<keyword evidence="2 9" id="KW-1003">Cell membrane</keyword>
<dbReference type="RefSeq" id="WP_110464811.1">
    <property type="nucleotide sequence ID" value="NZ_JAMOFZ010000004.1"/>
</dbReference>
<dbReference type="PANTHER" id="PTHR35851:SF1">
    <property type="entry name" value="CELL DIVISION PROTEIN FTSQ"/>
    <property type="match status" value="1"/>
</dbReference>
<feature type="transmembrane region" description="Helical" evidence="9">
    <location>
        <begin position="16"/>
        <end position="38"/>
    </location>
</feature>
<name>A0A318SJ08_9BURK</name>
<keyword evidence="4 9" id="KW-0132">Cell division</keyword>
<dbReference type="AlphaFoldDB" id="A0A318SJ08"/>
<evidence type="ECO:0000256" key="2">
    <source>
        <dbReference type="ARBA" id="ARBA00022475"/>
    </source>
</evidence>
<keyword evidence="8 9" id="KW-0131">Cell cycle</keyword>
<keyword evidence="3 9" id="KW-0997">Cell inner membrane</keyword>
<dbReference type="GO" id="GO:0032153">
    <property type="term" value="C:cell division site"/>
    <property type="evidence" value="ECO:0007669"/>
    <property type="project" value="UniProtKB-UniRule"/>
</dbReference>
<evidence type="ECO:0000256" key="10">
    <source>
        <dbReference type="SAM" id="MobiDB-lite"/>
    </source>
</evidence>
<feature type="compositionally biased region" description="Pro residues" evidence="10">
    <location>
        <begin position="263"/>
        <end position="273"/>
    </location>
</feature>
<dbReference type="Gene3D" id="3.10.20.310">
    <property type="entry name" value="membrane protein fhac"/>
    <property type="match status" value="1"/>
</dbReference>
<evidence type="ECO:0000256" key="7">
    <source>
        <dbReference type="ARBA" id="ARBA00023136"/>
    </source>
</evidence>
<keyword evidence="5 9" id="KW-0812">Transmembrane</keyword>
<dbReference type="PROSITE" id="PS51779">
    <property type="entry name" value="POTRA"/>
    <property type="match status" value="1"/>
</dbReference>
<evidence type="ECO:0000256" key="3">
    <source>
        <dbReference type="ARBA" id="ARBA00022519"/>
    </source>
</evidence>
<evidence type="ECO:0000313" key="13">
    <source>
        <dbReference type="Proteomes" id="UP000247540"/>
    </source>
</evidence>
<dbReference type="GO" id="GO:0090529">
    <property type="term" value="P:cell septum assembly"/>
    <property type="evidence" value="ECO:0007669"/>
    <property type="project" value="InterPro"/>
</dbReference>
<keyword evidence="7 9" id="KW-0472">Membrane</keyword>
<proteinExistence type="inferred from homology"/>
<comment type="caution">
    <text evidence="12">The sequence shown here is derived from an EMBL/GenBank/DDBJ whole genome shotgun (WGS) entry which is preliminary data.</text>
</comment>
<dbReference type="Pfam" id="PF03799">
    <property type="entry name" value="FtsQ_DivIB_C"/>
    <property type="match status" value="1"/>
</dbReference>
<evidence type="ECO:0000313" key="12">
    <source>
        <dbReference type="EMBL" id="PYE78866.1"/>
    </source>
</evidence>
<comment type="function">
    <text evidence="9">Essential cell division protein. May link together the upstream cell division proteins, which are predominantly cytoplasmic, with the downstream cell division proteins, which are predominantly periplasmic. May control correct divisome assembly.</text>
</comment>
<comment type="subunit">
    <text evidence="9">Part of a complex composed of FtsB, FtsL and FtsQ.</text>
</comment>
<dbReference type="Gene3D" id="3.40.50.11690">
    <property type="entry name" value="Cell division protein FtsQ/DivIB"/>
    <property type="match status" value="1"/>
</dbReference>
<dbReference type="OrthoDB" id="9790370at2"/>
<dbReference type="EMBL" id="QJTC01000004">
    <property type="protein sequence ID" value="PYE78866.1"/>
    <property type="molecule type" value="Genomic_DNA"/>
</dbReference>
<dbReference type="GO" id="GO:0005886">
    <property type="term" value="C:plasma membrane"/>
    <property type="evidence" value="ECO:0007669"/>
    <property type="project" value="UniProtKB-SubCell"/>
</dbReference>
<protein>
    <recommendedName>
        <fullName evidence="9">Cell division protein FtsQ</fullName>
    </recommendedName>
</protein>
<organism evidence="12 13">
    <name type="scientific">Xylophilus ampelinus</name>
    <dbReference type="NCBI Taxonomy" id="54067"/>
    <lineage>
        <taxon>Bacteria</taxon>
        <taxon>Pseudomonadati</taxon>
        <taxon>Pseudomonadota</taxon>
        <taxon>Betaproteobacteria</taxon>
        <taxon>Burkholderiales</taxon>
        <taxon>Xylophilus</taxon>
    </lineage>
</organism>
<evidence type="ECO:0000256" key="9">
    <source>
        <dbReference type="HAMAP-Rule" id="MF_00911"/>
    </source>
</evidence>
<evidence type="ECO:0000256" key="1">
    <source>
        <dbReference type="ARBA" id="ARBA00004370"/>
    </source>
</evidence>
<evidence type="ECO:0000259" key="11">
    <source>
        <dbReference type="PROSITE" id="PS51779"/>
    </source>
</evidence>
<evidence type="ECO:0000256" key="8">
    <source>
        <dbReference type="ARBA" id="ARBA00023306"/>
    </source>
</evidence>
<dbReference type="Pfam" id="PF08478">
    <property type="entry name" value="POTRA_1"/>
    <property type="match status" value="1"/>
</dbReference>
<comment type="subcellular location">
    <subcellularLocation>
        <location evidence="9">Cell inner membrane</location>
        <topology evidence="9">Single-pass type II membrane protein</topology>
    </subcellularLocation>
    <subcellularLocation>
        <location evidence="1">Membrane</location>
    </subcellularLocation>
    <text evidence="9">Localizes to the division septum.</text>
</comment>